<dbReference type="Pfam" id="PF00814">
    <property type="entry name" value="TsaD"/>
    <property type="match status" value="1"/>
</dbReference>
<dbReference type="GO" id="GO:0005737">
    <property type="term" value="C:cytoplasm"/>
    <property type="evidence" value="ECO:0007669"/>
    <property type="project" value="TreeGrafter"/>
</dbReference>
<dbReference type="PRINTS" id="PR00789">
    <property type="entry name" value="OSIALOPTASE"/>
</dbReference>
<dbReference type="EC" id="2.3.1.234" evidence="1"/>
<evidence type="ECO:0000256" key="5">
    <source>
        <dbReference type="ARBA" id="ARBA00023315"/>
    </source>
</evidence>
<dbReference type="InterPro" id="IPR000905">
    <property type="entry name" value="Gcp-like_dom"/>
</dbReference>
<evidence type="ECO:0000256" key="2">
    <source>
        <dbReference type="ARBA" id="ARBA00022679"/>
    </source>
</evidence>
<evidence type="ECO:0000256" key="1">
    <source>
        <dbReference type="ARBA" id="ARBA00012156"/>
    </source>
</evidence>
<dbReference type="PANTHER" id="PTHR11735:SF14">
    <property type="entry name" value="TRNA N6-ADENOSINE THREONYLCARBAMOYLTRANSFERASE"/>
    <property type="match status" value="1"/>
</dbReference>
<dbReference type="AlphaFoldDB" id="A0A644UZ54"/>
<comment type="catalytic activity">
    <reaction evidence="6">
        <text>L-threonylcarbamoyladenylate + adenosine(37) in tRNA = N(6)-L-threonylcarbamoyladenosine(37) in tRNA + AMP + H(+)</text>
        <dbReference type="Rhea" id="RHEA:37059"/>
        <dbReference type="Rhea" id="RHEA-COMP:10162"/>
        <dbReference type="Rhea" id="RHEA-COMP:10163"/>
        <dbReference type="ChEBI" id="CHEBI:15378"/>
        <dbReference type="ChEBI" id="CHEBI:73682"/>
        <dbReference type="ChEBI" id="CHEBI:74411"/>
        <dbReference type="ChEBI" id="CHEBI:74418"/>
        <dbReference type="ChEBI" id="CHEBI:456215"/>
        <dbReference type="EC" id="2.3.1.234"/>
    </reaction>
</comment>
<protein>
    <recommendedName>
        <fullName evidence="1">N(6)-L-threonylcarbamoyladenine synthase</fullName>
        <ecNumber evidence="1">2.3.1.234</ecNumber>
    </recommendedName>
</protein>
<keyword evidence="3" id="KW-0819">tRNA processing</keyword>
<dbReference type="InterPro" id="IPR043129">
    <property type="entry name" value="ATPase_NBD"/>
</dbReference>
<dbReference type="GO" id="GO:0046872">
    <property type="term" value="F:metal ion binding"/>
    <property type="evidence" value="ECO:0007669"/>
    <property type="project" value="UniProtKB-KW"/>
</dbReference>
<keyword evidence="5 8" id="KW-0012">Acyltransferase</keyword>
<organism evidence="8">
    <name type="scientific">bioreactor metagenome</name>
    <dbReference type="NCBI Taxonomy" id="1076179"/>
    <lineage>
        <taxon>unclassified sequences</taxon>
        <taxon>metagenomes</taxon>
        <taxon>ecological metagenomes</taxon>
    </lineage>
</organism>
<dbReference type="PANTHER" id="PTHR11735">
    <property type="entry name" value="TRNA N6-ADENOSINE THREONYLCARBAMOYLTRANSFERASE"/>
    <property type="match status" value="1"/>
</dbReference>
<gene>
    <name evidence="8" type="primary">tsaD_15</name>
    <name evidence="8" type="ORF">SDC9_30315</name>
</gene>
<name>A0A644UZ54_9ZZZZ</name>
<dbReference type="EMBL" id="VSSQ01000188">
    <property type="protein sequence ID" value="MPL84350.1"/>
    <property type="molecule type" value="Genomic_DNA"/>
</dbReference>
<dbReference type="GO" id="GO:0008033">
    <property type="term" value="P:tRNA processing"/>
    <property type="evidence" value="ECO:0007669"/>
    <property type="project" value="UniProtKB-KW"/>
</dbReference>
<keyword evidence="2 8" id="KW-0808">Transferase</keyword>
<evidence type="ECO:0000256" key="3">
    <source>
        <dbReference type="ARBA" id="ARBA00022694"/>
    </source>
</evidence>
<evidence type="ECO:0000313" key="8">
    <source>
        <dbReference type="EMBL" id="MPL84350.1"/>
    </source>
</evidence>
<evidence type="ECO:0000256" key="6">
    <source>
        <dbReference type="ARBA" id="ARBA00048117"/>
    </source>
</evidence>
<dbReference type="SUPFAM" id="SSF53067">
    <property type="entry name" value="Actin-like ATPase domain"/>
    <property type="match status" value="1"/>
</dbReference>
<evidence type="ECO:0000259" key="7">
    <source>
        <dbReference type="Pfam" id="PF00814"/>
    </source>
</evidence>
<reference evidence="8" key="1">
    <citation type="submission" date="2019-08" db="EMBL/GenBank/DDBJ databases">
        <authorList>
            <person name="Kucharzyk K."/>
            <person name="Murdoch R.W."/>
            <person name="Higgins S."/>
            <person name="Loffler F."/>
        </authorList>
    </citation>
    <scope>NUCLEOTIDE SEQUENCE</scope>
</reference>
<evidence type="ECO:0000256" key="4">
    <source>
        <dbReference type="ARBA" id="ARBA00022723"/>
    </source>
</evidence>
<dbReference type="GO" id="GO:0061711">
    <property type="term" value="F:tRNA N(6)-L-threonylcarbamoyladenine synthase activity"/>
    <property type="evidence" value="ECO:0007669"/>
    <property type="project" value="UniProtKB-EC"/>
</dbReference>
<accession>A0A644UZ54</accession>
<keyword evidence="4" id="KW-0479">Metal-binding</keyword>
<feature type="domain" description="Gcp-like" evidence="7">
    <location>
        <begin position="50"/>
        <end position="306"/>
    </location>
</feature>
<dbReference type="GO" id="GO:0000408">
    <property type="term" value="C:EKC/KEOPS complex"/>
    <property type="evidence" value="ECO:0007669"/>
    <property type="project" value="TreeGrafter"/>
</dbReference>
<dbReference type="InterPro" id="IPR017861">
    <property type="entry name" value="KAE1/TsaD"/>
</dbReference>
<proteinExistence type="predicted"/>
<sequence>MNCVLGIDTSCYTTSVAIMDENGRLLADARKLLTVKIGSRGLSQSEMVFQHTRNLPALIEEACAQFNTAVTFKTIGVSAYPRPLPDSYMPAFLVGVGFARGLAVVNKISVKQVSHQEGHIFAGIWSAGGPMTDCFLAIHMSGGTTEVVKVSRSGSTAAIELLGGTQDLNAGQMIDRVGVMLGLPFPAGPHLEKLANANTMEPAVIPSAVKELMVSFSGPETHAMRLIKSGASAEAIAEGVQLCISTSLAKVIRSAVNRTGLKEILLVGGVASNQYIRDQISQKLTDLKVELFFPARQYSSDNAVGAAFMAVLS</sequence>
<comment type="caution">
    <text evidence="8">The sequence shown here is derived from an EMBL/GenBank/DDBJ whole genome shotgun (WGS) entry which is preliminary data.</text>
</comment>
<dbReference type="Gene3D" id="3.30.420.40">
    <property type="match status" value="2"/>
</dbReference>